<evidence type="ECO:0000256" key="11">
    <source>
        <dbReference type="SAM" id="MobiDB-lite"/>
    </source>
</evidence>
<dbReference type="PROSITE" id="PS50011">
    <property type="entry name" value="PROTEIN_KINASE_DOM"/>
    <property type="match status" value="1"/>
</dbReference>
<keyword evidence="6" id="KW-0418">Kinase</keyword>
<dbReference type="Gene3D" id="1.10.510.10">
    <property type="entry name" value="Transferase(Phosphotransferase) domain 1"/>
    <property type="match status" value="1"/>
</dbReference>
<comment type="similarity">
    <text evidence="1">Belongs to the protein kinase superfamily. NEK Ser/Thr protein kinase family. NIMA subfamily.</text>
</comment>
<dbReference type="PANTHER" id="PTHR44899">
    <property type="entry name" value="CAMK FAMILY PROTEIN KINASE"/>
    <property type="match status" value="1"/>
</dbReference>
<dbReference type="Pfam" id="PF00069">
    <property type="entry name" value="Pkinase"/>
    <property type="match status" value="1"/>
</dbReference>
<dbReference type="EMBL" id="BRXU01000023">
    <property type="protein sequence ID" value="GLC58681.1"/>
    <property type="molecule type" value="Genomic_DNA"/>
</dbReference>
<dbReference type="InterPro" id="IPR008271">
    <property type="entry name" value="Ser/Thr_kinase_AS"/>
</dbReference>
<comment type="catalytic activity">
    <reaction evidence="9">
        <text>L-seryl-[protein] + ATP = O-phospho-L-seryl-[protein] + ADP + H(+)</text>
        <dbReference type="Rhea" id="RHEA:17989"/>
        <dbReference type="Rhea" id="RHEA-COMP:9863"/>
        <dbReference type="Rhea" id="RHEA-COMP:11604"/>
        <dbReference type="ChEBI" id="CHEBI:15378"/>
        <dbReference type="ChEBI" id="CHEBI:29999"/>
        <dbReference type="ChEBI" id="CHEBI:30616"/>
        <dbReference type="ChEBI" id="CHEBI:83421"/>
        <dbReference type="ChEBI" id="CHEBI:456216"/>
        <dbReference type="EC" id="2.7.11.1"/>
    </reaction>
</comment>
<evidence type="ECO:0000256" key="1">
    <source>
        <dbReference type="ARBA" id="ARBA00010886"/>
    </source>
</evidence>
<evidence type="ECO:0000313" key="14">
    <source>
        <dbReference type="Proteomes" id="UP001165080"/>
    </source>
</evidence>
<dbReference type="FunFam" id="1.10.510.10:FF:001226">
    <property type="entry name" value="NimA-related protein kinase 4"/>
    <property type="match status" value="1"/>
</dbReference>
<comment type="caution">
    <text evidence="13">The sequence shown here is derived from an EMBL/GenBank/DDBJ whole genome shotgun (WGS) entry which is preliminary data.</text>
</comment>
<dbReference type="FunFam" id="3.30.200.20:FF:000097">
    <property type="entry name" value="Probable serine/threonine-protein kinase nek1"/>
    <property type="match status" value="1"/>
</dbReference>
<dbReference type="InterPro" id="IPR017441">
    <property type="entry name" value="Protein_kinase_ATP_BS"/>
</dbReference>
<dbReference type="InterPro" id="IPR011009">
    <property type="entry name" value="Kinase-like_dom_sf"/>
</dbReference>
<evidence type="ECO:0000256" key="9">
    <source>
        <dbReference type="ARBA" id="ARBA00048679"/>
    </source>
</evidence>
<evidence type="ECO:0000259" key="12">
    <source>
        <dbReference type="PROSITE" id="PS50011"/>
    </source>
</evidence>
<dbReference type="Proteomes" id="UP001165080">
    <property type="component" value="Unassembled WGS sequence"/>
</dbReference>
<keyword evidence="3" id="KW-0723">Serine/threonine-protein kinase</keyword>
<feature type="compositionally biased region" description="Acidic residues" evidence="11">
    <location>
        <begin position="405"/>
        <end position="441"/>
    </location>
</feature>
<dbReference type="PROSITE" id="PS00108">
    <property type="entry name" value="PROTEIN_KINASE_ST"/>
    <property type="match status" value="1"/>
</dbReference>
<dbReference type="GO" id="GO:0005524">
    <property type="term" value="F:ATP binding"/>
    <property type="evidence" value="ECO:0007669"/>
    <property type="project" value="UniProtKB-UniRule"/>
</dbReference>
<keyword evidence="7 10" id="KW-0067">ATP-binding</keyword>
<reference evidence="13 14" key="1">
    <citation type="journal article" date="2023" name="Commun. Biol.">
        <title>Reorganization of the ancestral sex-determining regions during the evolution of trioecy in Pleodorina starrii.</title>
        <authorList>
            <person name="Takahashi K."/>
            <person name="Suzuki S."/>
            <person name="Kawai-Toyooka H."/>
            <person name="Yamamoto K."/>
            <person name="Hamaji T."/>
            <person name="Ootsuki R."/>
            <person name="Yamaguchi H."/>
            <person name="Kawachi M."/>
            <person name="Higashiyama T."/>
            <person name="Nozaki H."/>
        </authorList>
    </citation>
    <scope>NUCLEOTIDE SEQUENCE [LARGE SCALE GENOMIC DNA]</scope>
    <source>
        <strain evidence="13 14">NIES-4479</strain>
    </source>
</reference>
<dbReference type="GO" id="GO:0004674">
    <property type="term" value="F:protein serine/threonine kinase activity"/>
    <property type="evidence" value="ECO:0007669"/>
    <property type="project" value="UniProtKB-KW"/>
</dbReference>
<evidence type="ECO:0000313" key="13">
    <source>
        <dbReference type="EMBL" id="GLC58681.1"/>
    </source>
</evidence>
<gene>
    <name evidence="13" type="primary">PLEST011670</name>
    <name evidence="13" type="ORF">PLESTB_001387600</name>
</gene>
<dbReference type="SUPFAM" id="SSF56112">
    <property type="entry name" value="Protein kinase-like (PK-like)"/>
    <property type="match status" value="1"/>
</dbReference>
<dbReference type="SMART" id="SM00220">
    <property type="entry name" value="S_TKc"/>
    <property type="match status" value="1"/>
</dbReference>
<proteinExistence type="inferred from homology"/>
<dbReference type="InterPro" id="IPR000719">
    <property type="entry name" value="Prot_kinase_dom"/>
</dbReference>
<name>A0A9W6F7L9_9CHLO</name>
<evidence type="ECO:0000256" key="2">
    <source>
        <dbReference type="ARBA" id="ARBA00012513"/>
    </source>
</evidence>
<dbReference type="InterPro" id="IPR001245">
    <property type="entry name" value="Ser-Thr/Tyr_kinase_cat_dom"/>
</dbReference>
<keyword evidence="14" id="KW-1185">Reference proteome</keyword>
<evidence type="ECO:0000256" key="5">
    <source>
        <dbReference type="ARBA" id="ARBA00022741"/>
    </source>
</evidence>
<feature type="binding site" evidence="10">
    <location>
        <position position="38"/>
    </location>
    <ligand>
        <name>ATP</name>
        <dbReference type="ChEBI" id="CHEBI:30616"/>
    </ligand>
</feature>
<feature type="domain" description="Protein kinase" evidence="12">
    <location>
        <begin position="9"/>
        <end position="261"/>
    </location>
</feature>
<accession>A0A9W6F7L9</accession>
<comment type="catalytic activity">
    <reaction evidence="8">
        <text>L-threonyl-[protein] + ATP = O-phospho-L-threonyl-[protein] + ADP + H(+)</text>
        <dbReference type="Rhea" id="RHEA:46608"/>
        <dbReference type="Rhea" id="RHEA-COMP:11060"/>
        <dbReference type="Rhea" id="RHEA-COMP:11605"/>
        <dbReference type="ChEBI" id="CHEBI:15378"/>
        <dbReference type="ChEBI" id="CHEBI:30013"/>
        <dbReference type="ChEBI" id="CHEBI:30616"/>
        <dbReference type="ChEBI" id="CHEBI:61977"/>
        <dbReference type="ChEBI" id="CHEBI:456216"/>
        <dbReference type="EC" id="2.7.11.1"/>
    </reaction>
</comment>
<feature type="region of interest" description="Disordered" evidence="11">
    <location>
        <begin position="287"/>
        <end position="448"/>
    </location>
</feature>
<dbReference type="PRINTS" id="PR00109">
    <property type="entry name" value="TYRKINASE"/>
</dbReference>
<dbReference type="CDD" id="cd08529">
    <property type="entry name" value="STKc_FA2-like"/>
    <property type="match status" value="1"/>
</dbReference>
<dbReference type="PROSITE" id="PS00107">
    <property type="entry name" value="PROTEIN_KINASE_ATP"/>
    <property type="match status" value="1"/>
</dbReference>
<keyword evidence="4" id="KW-0808">Transferase</keyword>
<evidence type="ECO:0000256" key="8">
    <source>
        <dbReference type="ARBA" id="ARBA00047899"/>
    </source>
</evidence>
<organism evidence="13 14">
    <name type="scientific">Pleodorina starrii</name>
    <dbReference type="NCBI Taxonomy" id="330485"/>
    <lineage>
        <taxon>Eukaryota</taxon>
        <taxon>Viridiplantae</taxon>
        <taxon>Chlorophyta</taxon>
        <taxon>core chlorophytes</taxon>
        <taxon>Chlorophyceae</taxon>
        <taxon>CS clade</taxon>
        <taxon>Chlamydomonadales</taxon>
        <taxon>Volvocaceae</taxon>
        <taxon>Pleodorina</taxon>
    </lineage>
</organism>
<evidence type="ECO:0000256" key="3">
    <source>
        <dbReference type="ARBA" id="ARBA00022527"/>
    </source>
</evidence>
<protein>
    <recommendedName>
        <fullName evidence="2">non-specific serine/threonine protein kinase</fullName>
        <ecNumber evidence="2">2.7.11.1</ecNumber>
    </recommendedName>
</protein>
<evidence type="ECO:0000256" key="7">
    <source>
        <dbReference type="ARBA" id="ARBA00022840"/>
    </source>
</evidence>
<sequence>MARSTYDDFIIKEKIGSGSYGVVFKVIRKVDKHVYAMKEIDLQGMSRKEQEECIRETRVLSSLDSDYIIRYYDSFLEKGKLYIITEYAANGNLHDYIKKQKTRLTEELVWKLYIQILLGLNHMHSKKILHRDIKTLNVFLDEDVNVKLGDMGVAKILSTNTNFAKTIVGTPYYLSPELCEDKPYNEKSDVWALGVVLYECCTQRHPFDADNQGALILKILRGKFPPVTGYSPDISDLIKRCLTQNANRRPNTFKLLTLPSIRQKGEELGISLPDQASLALMADKNMASGAGKTRPKTPQGDVGTPEATGPSEAADFASTIRAGEAAGTRPVDVSVTSVERTTGEGEPPGSAPASVQAAWSVEETKPRVQRPPAWGLAQQMENLDVEDDVDDEDDSKNPYLNPVQGDDEDVEEDEEVEGEEEDEDYENGEYAEGEGEGEEGDAGWAPDPTRVAHMKSAMMIQRAACLDLVGEKAFNELYALLKSNQVDEASMTDLSRLVFKIIPYDKAEVIQMMYKVLYLESQLEGH</sequence>
<dbReference type="InterPro" id="IPR051131">
    <property type="entry name" value="NEK_Ser/Thr_kinase_NIMA"/>
</dbReference>
<dbReference type="OrthoDB" id="248923at2759"/>
<evidence type="ECO:0000256" key="10">
    <source>
        <dbReference type="PROSITE-ProRule" id="PRU10141"/>
    </source>
</evidence>
<dbReference type="PANTHER" id="PTHR44899:SF7">
    <property type="entry name" value="NIMA-RELATED KINASE"/>
    <property type="match status" value="1"/>
</dbReference>
<evidence type="ECO:0000256" key="4">
    <source>
        <dbReference type="ARBA" id="ARBA00022679"/>
    </source>
</evidence>
<feature type="compositionally biased region" description="Acidic residues" evidence="11">
    <location>
        <begin position="383"/>
        <end position="394"/>
    </location>
</feature>
<dbReference type="AlphaFoldDB" id="A0A9W6F7L9"/>
<evidence type="ECO:0000256" key="6">
    <source>
        <dbReference type="ARBA" id="ARBA00022777"/>
    </source>
</evidence>
<keyword evidence="5 10" id="KW-0547">Nucleotide-binding</keyword>
<dbReference type="EC" id="2.7.11.1" evidence="2"/>